<keyword evidence="5" id="KW-0067">ATP-binding</keyword>
<dbReference type="PROSITE" id="PS50011">
    <property type="entry name" value="PROTEIN_KINASE_DOM"/>
    <property type="match status" value="1"/>
</dbReference>
<dbReference type="Gene3D" id="1.10.510.10">
    <property type="entry name" value="Transferase(Phosphotransferase) domain 1"/>
    <property type="match status" value="1"/>
</dbReference>
<dbReference type="FunFam" id="3.30.200.20:FF:000039">
    <property type="entry name" value="receptor-like protein kinase FERONIA"/>
    <property type="match status" value="1"/>
</dbReference>
<evidence type="ECO:0000259" key="6">
    <source>
        <dbReference type="PROSITE" id="PS50011"/>
    </source>
</evidence>
<gene>
    <name evidence="7" type="ORF">KC19_10G042900</name>
</gene>
<sequence>MGVKLMSCFGYLPVKKKFKHGSVSVEFIDPSLRQGILGPLITAVTTYYTHKELKSATNNFSSECKVDYGELGLLYKAVLSPDEIVAVKRATRESQQSHSDFQKEVKFLSRIHHKHLVNLCGFCEEKGEQILVYEFVANGSLADHFQGGSGLSLSWRERVHIAICAAKGLAYLHEECTPPVIHKDVKPSNILLDHNFHAKLANFGPNATHMLTGATGTPGYVDPSYVKSNVGAACDIHSFGVVLLQLVTGKPACDGLRDEASYHITDWVKSLNFPISFSQNSPSLFSLLKTPLPDHPTFASQVRLKLESQEFDELLDINLRSTTFDPVILLQMARLGLRCTDLDATSRPLMSKVVQELEQALHAVDELHSNPRNAPVTQPCENVSARISYTGSGYTCRSSGSDFSLPELGGKDSHIKFDGMEWIDIKALEVPDFGDVFDEIALESFVV</sequence>
<organism evidence="7 8">
    <name type="scientific">Ceratodon purpureus</name>
    <name type="common">Fire moss</name>
    <name type="synonym">Dicranum purpureum</name>
    <dbReference type="NCBI Taxonomy" id="3225"/>
    <lineage>
        <taxon>Eukaryota</taxon>
        <taxon>Viridiplantae</taxon>
        <taxon>Streptophyta</taxon>
        <taxon>Embryophyta</taxon>
        <taxon>Bryophyta</taxon>
        <taxon>Bryophytina</taxon>
        <taxon>Bryopsida</taxon>
        <taxon>Dicranidae</taxon>
        <taxon>Pseudoditrichales</taxon>
        <taxon>Ditrichaceae</taxon>
        <taxon>Ceratodon</taxon>
    </lineage>
</organism>
<dbReference type="InterPro" id="IPR008271">
    <property type="entry name" value="Ser/Thr_kinase_AS"/>
</dbReference>
<accession>A0A8T0GJB3</accession>
<evidence type="ECO:0000256" key="1">
    <source>
        <dbReference type="ARBA" id="ARBA00022527"/>
    </source>
</evidence>
<dbReference type="Gene3D" id="3.30.200.20">
    <property type="entry name" value="Phosphorylase Kinase, domain 1"/>
    <property type="match status" value="1"/>
</dbReference>
<dbReference type="PANTHER" id="PTHR48006:SF84">
    <property type="entry name" value="REPEAT TRANSMEMBRANE PROTEIN KINASE, PUTATIVE, EXPRESSED-RELATED"/>
    <property type="match status" value="1"/>
</dbReference>
<evidence type="ECO:0000313" key="8">
    <source>
        <dbReference type="Proteomes" id="UP000822688"/>
    </source>
</evidence>
<evidence type="ECO:0000256" key="5">
    <source>
        <dbReference type="ARBA" id="ARBA00022840"/>
    </source>
</evidence>
<dbReference type="Proteomes" id="UP000822688">
    <property type="component" value="Chromosome 10"/>
</dbReference>
<keyword evidence="3" id="KW-0547">Nucleotide-binding</keyword>
<keyword evidence="2" id="KW-0808">Transferase</keyword>
<dbReference type="AlphaFoldDB" id="A0A8T0GJB3"/>
<name>A0A8T0GJB3_CERPU</name>
<proteinExistence type="predicted"/>
<evidence type="ECO:0000256" key="2">
    <source>
        <dbReference type="ARBA" id="ARBA00022679"/>
    </source>
</evidence>
<evidence type="ECO:0000256" key="4">
    <source>
        <dbReference type="ARBA" id="ARBA00022777"/>
    </source>
</evidence>
<keyword evidence="8" id="KW-1185">Reference proteome</keyword>
<evidence type="ECO:0000256" key="3">
    <source>
        <dbReference type="ARBA" id="ARBA00022741"/>
    </source>
</evidence>
<feature type="domain" description="Protein kinase" evidence="6">
    <location>
        <begin position="60"/>
        <end position="361"/>
    </location>
</feature>
<dbReference type="GO" id="GO:0005524">
    <property type="term" value="F:ATP binding"/>
    <property type="evidence" value="ECO:0007669"/>
    <property type="project" value="UniProtKB-KW"/>
</dbReference>
<comment type="caution">
    <text evidence="7">The sequence shown here is derived from an EMBL/GenBank/DDBJ whole genome shotgun (WGS) entry which is preliminary data.</text>
</comment>
<dbReference type="InterPro" id="IPR000719">
    <property type="entry name" value="Prot_kinase_dom"/>
</dbReference>
<dbReference type="Pfam" id="PF00069">
    <property type="entry name" value="Pkinase"/>
    <property type="match status" value="1"/>
</dbReference>
<evidence type="ECO:0000313" key="7">
    <source>
        <dbReference type="EMBL" id="KAG0558637.1"/>
    </source>
</evidence>
<protein>
    <recommendedName>
        <fullName evidence="6">Protein kinase domain-containing protein</fullName>
    </recommendedName>
</protein>
<dbReference type="InterPro" id="IPR011009">
    <property type="entry name" value="Kinase-like_dom_sf"/>
</dbReference>
<dbReference type="SMART" id="SM00220">
    <property type="entry name" value="S_TKc"/>
    <property type="match status" value="1"/>
</dbReference>
<dbReference type="InterPro" id="IPR051824">
    <property type="entry name" value="LRR_Rcpt-Like_S/T_Kinase"/>
</dbReference>
<dbReference type="GO" id="GO:0004674">
    <property type="term" value="F:protein serine/threonine kinase activity"/>
    <property type="evidence" value="ECO:0007669"/>
    <property type="project" value="UniProtKB-KW"/>
</dbReference>
<dbReference type="PROSITE" id="PS00108">
    <property type="entry name" value="PROTEIN_KINASE_ST"/>
    <property type="match status" value="1"/>
</dbReference>
<dbReference type="SUPFAM" id="SSF56112">
    <property type="entry name" value="Protein kinase-like (PK-like)"/>
    <property type="match status" value="1"/>
</dbReference>
<dbReference type="EMBL" id="CM026431">
    <property type="protein sequence ID" value="KAG0558637.1"/>
    <property type="molecule type" value="Genomic_DNA"/>
</dbReference>
<dbReference type="PANTHER" id="PTHR48006">
    <property type="entry name" value="LEUCINE-RICH REPEAT-CONTAINING PROTEIN DDB_G0281931-RELATED"/>
    <property type="match status" value="1"/>
</dbReference>
<keyword evidence="1" id="KW-0723">Serine/threonine-protein kinase</keyword>
<reference evidence="7" key="1">
    <citation type="submission" date="2020-06" db="EMBL/GenBank/DDBJ databases">
        <title>WGS assembly of Ceratodon purpureus strain R40.</title>
        <authorList>
            <person name="Carey S.B."/>
            <person name="Jenkins J."/>
            <person name="Shu S."/>
            <person name="Lovell J.T."/>
            <person name="Sreedasyam A."/>
            <person name="Maumus F."/>
            <person name="Tiley G.P."/>
            <person name="Fernandez-Pozo N."/>
            <person name="Barry K."/>
            <person name="Chen C."/>
            <person name="Wang M."/>
            <person name="Lipzen A."/>
            <person name="Daum C."/>
            <person name="Saski C.A."/>
            <person name="Payton A.C."/>
            <person name="Mcbreen J.C."/>
            <person name="Conrad R.E."/>
            <person name="Kollar L.M."/>
            <person name="Olsson S."/>
            <person name="Huttunen S."/>
            <person name="Landis J.B."/>
            <person name="Wickett N.J."/>
            <person name="Johnson M.G."/>
            <person name="Rensing S.A."/>
            <person name="Grimwood J."/>
            <person name="Schmutz J."/>
            <person name="Mcdaniel S.F."/>
        </authorList>
    </citation>
    <scope>NUCLEOTIDE SEQUENCE</scope>
    <source>
        <strain evidence="7">R40</strain>
    </source>
</reference>
<keyword evidence="4" id="KW-0418">Kinase</keyword>